<dbReference type="OrthoDB" id="4160704at2759"/>
<feature type="region of interest" description="Disordered" evidence="1">
    <location>
        <begin position="1"/>
        <end position="28"/>
    </location>
</feature>
<keyword evidence="3" id="KW-1185">Reference proteome</keyword>
<feature type="compositionally biased region" description="Acidic residues" evidence="1">
    <location>
        <begin position="103"/>
        <end position="116"/>
    </location>
</feature>
<feature type="compositionally biased region" description="Basic and acidic residues" evidence="1">
    <location>
        <begin position="71"/>
        <end position="87"/>
    </location>
</feature>
<sequence length="267" mass="29808">MPTILTPQGWVKVAPPPPRKRPVNHDPKAVFRGPLAYLACQRSKPPPLNIGGGGNVKGRAEFPYDLSASPEKLRRQGEVNARSKADRSVSAPVMHGGLHPRDDDYDEYDDEVEDIPAPEVQRRRPRTPKSIEQPKPKSKSTPFSYQLALPRIIQSQLEFDFELKRELQIKRSELALQRLERVQRTLDKVLPPTRPARAQQTPICARGRASSKPVLLNASIRPLPIAAGFDAYAHAYSYACADAYASGAGGATSLVWQRQWRRKEPVV</sequence>
<dbReference type="RefSeq" id="XP_022516256.1">
    <property type="nucleotide sequence ID" value="XM_022651283.1"/>
</dbReference>
<evidence type="ECO:0000313" key="2">
    <source>
        <dbReference type="EMBL" id="OAG44304.1"/>
    </source>
</evidence>
<accession>A0A177FJ34</accession>
<reference evidence="2 3" key="1">
    <citation type="submission" date="2016-03" db="EMBL/GenBank/DDBJ databases">
        <title>Draft genome sequence of the Fonsecaea monophora CBS 269.37.</title>
        <authorList>
            <person name="Bombassaro A."/>
            <person name="Vinicius W.A."/>
            <person name="De Hoog S."/>
            <person name="Sun J."/>
            <person name="Souza E.M."/>
            <person name="Raittz R.T."/>
            <person name="Costa F."/>
            <person name="Leao A.C."/>
            <person name="Tadra-Sfeir M.Z."/>
            <person name="Baura V."/>
            <person name="Balsanelli E."/>
            <person name="Pedrosa F.O."/>
            <person name="Moreno L.F."/>
            <person name="Steffens M.B."/>
            <person name="Xi L."/>
            <person name="Bocca A.L."/>
            <person name="Felipe M.S."/>
            <person name="Teixeira M."/>
            <person name="Telles Filho F.Q."/>
            <person name="Azevedo C.M."/>
            <person name="Gomes R."/>
            <person name="Vicente V.A."/>
        </authorList>
    </citation>
    <scope>NUCLEOTIDE SEQUENCE [LARGE SCALE GENOMIC DNA]</scope>
    <source>
        <strain evidence="2 3">CBS 269.37</strain>
    </source>
</reference>
<proteinExistence type="predicted"/>
<dbReference type="Proteomes" id="UP000077002">
    <property type="component" value="Unassembled WGS sequence"/>
</dbReference>
<name>A0A177FJ34_9EURO</name>
<evidence type="ECO:0000256" key="1">
    <source>
        <dbReference type="SAM" id="MobiDB-lite"/>
    </source>
</evidence>
<comment type="caution">
    <text evidence="2">The sequence shown here is derived from an EMBL/GenBank/DDBJ whole genome shotgun (WGS) entry which is preliminary data.</text>
</comment>
<protein>
    <submittedName>
        <fullName evidence="2">Uncharacterized protein</fullName>
    </submittedName>
</protein>
<dbReference type="EMBL" id="LVKK01000005">
    <property type="protein sequence ID" value="OAG44304.1"/>
    <property type="molecule type" value="Genomic_DNA"/>
</dbReference>
<dbReference type="AlphaFoldDB" id="A0A177FJ34"/>
<feature type="region of interest" description="Disordered" evidence="1">
    <location>
        <begin position="43"/>
        <end position="142"/>
    </location>
</feature>
<organism evidence="2 3">
    <name type="scientific">Fonsecaea monophora</name>
    <dbReference type="NCBI Taxonomy" id="254056"/>
    <lineage>
        <taxon>Eukaryota</taxon>
        <taxon>Fungi</taxon>
        <taxon>Dikarya</taxon>
        <taxon>Ascomycota</taxon>
        <taxon>Pezizomycotina</taxon>
        <taxon>Eurotiomycetes</taxon>
        <taxon>Chaetothyriomycetidae</taxon>
        <taxon>Chaetothyriales</taxon>
        <taxon>Herpotrichiellaceae</taxon>
        <taxon>Fonsecaea</taxon>
    </lineage>
</organism>
<dbReference type="GeneID" id="34596479"/>
<gene>
    <name evidence="2" type="ORF">AYO21_01300</name>
</gene>
<evidence type="ECO:0000313" key="3">
    <source>
        <dbReference type="Proteomes" id="UP000077002"/>
    </source>
</evidence>